<dbReference type="InterPro" id="IPR048263">
    <property type="entry name" value="Arb2"/>
</dbReference>
<dbReference type="Pfam" id="PF22749">
    <property type="entry name" value="Arb2"/>
    <property type="match status" value="1"/>
</dbReference>
<dbReference type="GO" id="GO:0035197">
    <property type="term" value="F:siRNA binding"/>
    <property type="evidence" value="ECO:0007669"/>
    <property type="project" value="TreeGrafter"/>
</dbReference>
<dbReference type="EMBL" id="JANBPY010000661">
    <property type="protein sequence ID" value="KAJ1964801.1"/>
    <property type="molecule type" value="Genomic_DNA"/>
</dbReference>
<feature type="region of interest" description="Disordered" evidence="1">
    <location>
        <begin position="284"/>
        <end position="308"/>
    </location>
</feature>
<reference evidence="3" key="1">
    <citation type="submission" date="2022-07" db="EMBL/GenBank/DDBJ databases">
        <title>Phylogenomic reconstructions and comparative analyses of Kickxellomycotina fungi.</title>
        <authorList>
            <person name="Reynolds N.K."/>
            <person name="Stajich J.E."/>
            <person name="Barry K."/>
            <person name="Grigoriev I.V."/>
            <person name="Crous P."/>
            <person name="Smith M.E."/>
        </authorList>
    </citation>
    <scope>NUCLEOTIDE SEQUENCE</scope>
    <source>
        <strain evidence="3">RSA 1196</strain>
    </source>
</reference>
<organism evidence="3 4">
    <name type="scientific">Dispira parvispora</name>
    <dbReference type="NCBI Taxonomy" id="1520584"/>
    <lineage>
        <taxon>Eukaryota</taxon>
        <taxon>Fungi</taxon>
        <taxon>Fungi incertae sedis</taxon>
        <taxon>Zoopagomycota</taxon>
        <taxon>Kickxellomycotina</taxon>
        <taxon>Dimargaritomycetes</taxon>
        <taxon>Dimargaritales</taxon>
        <taxon>Dimargaritaceae</taxon>
        <taxon>Dispira</taxon>
    </lineage>
</organism>
<protein>
    <recommendedName>
        <fullName evidence="2">Arb2 domain-containing protein</fullName>
    </recommendedName>
</protein>
<dbReference type="Proteomes" id="UP001150925">
    <property type="component" value="Unassembled WGS sequence"/>
</dbReference>
<evidence type="ECO:0000313" key="3">
    <source>
        <dbReference type="EMBL" id="KAJ1964801.1"/>
    </source>
</evidence>
<evidence type="ECO:0000313" key="4">
    <source>
        <dbReference type="Proteomes" id="UP001150925"/>
    </source>
</evidence>
<dbReference type="AlphaFoldDB" id="A0A9W8AVA8"/>
<gene>
    <name evidence="3" type="ORF">IWQ62_002826</name>
</gene>
<evidence type="ECO:0000256" key="1">
    <source>
        <dbReference type="SAM" id="MobiDB-lite"/>
    </source>
</evidence>
<comment type="caution">
    <text evidence="3">The sequence shown here is derived from an EMBL/GenBank/DDBJ whole genome shotgun (WGS) entry which is preliminary data.</text>
</comment>
<proteinExistence type="predicted"/>
<dbReference type="GO" id="GO:0031048">
    <property type="term" value="P:regulatory ncRNA-mediated heterochromatin formation"/>
    <property type="evidence" value="ECO:0007669"/>
    <property type="project" value="TreeGrafter"/>
</dbReference>
<dbReference type="GO" id="GO:0005634">
    <property type="term" value="C:nucleus"/>
    <property type="evidence" value="ECO:0007669"/>
    <property type="project" value="TreeGrafter"/>
</dbReference>
<name>A0A9W8AVA8_9FUNG</name>
<keyword evidence="4" id="KW-1185">Reference proteome</keyword>
<dbReference type="OrthoDB" id="421951at2759"/>
<dbReference type="PANTHER" id="PTHR21357:SF4">
    <property type="entry name" value="FAM172 FAMILY PROTEIN HOMOLOG CG10038"/>
    <property type="match status" value="1"/>
</dbReference>
<feature type="domain" description="Arb2" evidence="2">
    <location>
        <begin position="22"/>
        <end position="275"/>
    </location>
</feature>
<dbReference type="PANTHER" id="PTHR21357">
    <property type="entry name" value="FAM172 FAMILY PROTEIN HOMOLOG CG10038"/>
    <property type="match status" value="1"/>
</dbReference>
<accession>A0A9W8AVA8</accession>
<sequence length="337" mass="38096">MLVPKRLLKPPRVQKNVADWTFPTTLEGFGLKRTTSGHFVDATGAPYPWERTAENDDHTTERFNALVEIIAGQVKHELQQAPLSLQTTRLPLGAKADQPHCLVFHTPNAFTTQDKVLVFVVGSREFLGVWHRDAVVKGGLQEGTILPYVEQALKDGYEVLVLNLGEIVAIKGKTQPDTAFHWTMEYIQQIGCAAAHVRYTLSELIIPCQSSALYFIGYDQGPFELFDTLFQTDVEQSDALRSRIRAMALIRGYQTLFNCYDMDDQEWIKERCMAWDFENVKDDAPPGWGDEETSGDDSSPKTSVCPRHFVPQSDPKMEDWALPSKVQAEVFNYLNSH</sequence>
<dbReference type="InterPro" id="IPR053858">
    <property type="entry name" value="Arb2_dom"/>
</dbReference>
<evidence type="ECO:0000259" key="2">
    <source>
        <dbReference type="Pfam" id="PF22749"/>
    </source>
</evidence>